<protein>
    <recommendedName>
        <fullName evidence="3">Glycosyl transferase</fullName>
    </recommendedName>
</protein>
<dbReference type="EMBL" id="FNNA01000003">
    <property type="protein sequence ID" value="SDX18414.1"/>
    <property type="molecule type" value="Genomic_DNA"/>
</dbReference>
<dbReference type="AlphaFoldDB" id="A0A1H2ZNL5"/>
<organism evidence="1 2">
    <name type="scientific">Paracoccus sanguinis</name>
    <dbReference type="NCBI Taxonomy" id="1545044"/>
    <lineage>
        <taxon>Bacteria</taxon>
        <taxon>Pseudomonadati</taxon>
        <taxon>Pseudomonadota</taxon>
        <taxon>Alphaproteobacteria</taxon>
        <taxon>Rhodobacterales</taxon>
        <taxon>Paracoccaceae</taxon>
        <taxon>Paracoccus</taxon>
    </lineage>
</organism>
<dbReference type="STRING" id="1545044.SAMN05444276_103139"/>
<reference evidence="2" key="1">
    <citation type="submission" date="2016-10" db="EMBL/GenBank/DDBJ databases">
        <authorList>
            <person name="Varghese N."/>
            <person name="Submissions S."/>
        </authorList>
    </citation>
    <scope>NUCLEOTIDE SEQUENCE [LARGE SCALE GENOMIC DNA]</scope>
    <source>
        <strain evidence="2">DSM 29303</strain>
    </source>
</reference>
<dbReference type="SUPFAM" id="SSF53448">
    <property type="entry name" value="Nucleotide-diphospho-sugar transferases"/>
    <property type="match status" value="1"/>
</dbReference>
<dbReference type="InterPro" id="IPR029044">
    <property type="entry name" value="Nucleotide-diphossugar_trans"/>
</dbReference>
<proteinExistence type="predicted"/>
<dbReference type="OrthoDB" id="9771846at2"/>
<dbReference type="PANTHER" id="PTHR43179">
    <property type="entry name" value="RHAMNOSYLTRANSFERASE WBBL"/>
    <property type="match status" value="1"/>
</dbReference>
<name>A0A1H2ZNL5_9RHOB</name>
<dbReference type="Pfam" id="PF13641">
    <property type="entry name" value="Glyco_tranf_2_3"/>
    <property type="match status" value="1"/>
</dbReference>
<accession>A0A1H2ZNL5</accession>
<dbReference type="Proteomes" id="UP000182944">
    <property type="component" value="Unassembled WGS sequence"/>
</dbReference>
<gene>
    <name evidence="1" type="ORF">SAMN05444276_103139</name>
</gene>
<dbReference type="Gene3D" id="3.90.550.10">
    <property type="entry name" value="Spore Coat Polysaccharide Biosynthesis Protein SpsA, Chain A"/>
    <property type="match status" value="1"/>
</dbReference>
<evidence type="ECO:0000313" key="1">
    <source>
        <dbReference type="EMBL" id="SDX18414.1"/>
    </source>
</evidence>
<keyword evidence="2" id="KW-1185">Reference proteome</keyword>
<sequence>MTAPHVLHTIILNWRTPALTLAAAEAALRAMEGIAGGITIVDNDSGDGSEAQLAAEAAARGWTAGGRLAVVGSGHNGGFGAGNNFAIRRGLPDGRRADLVYLLNSDAMPAPDAIRALIAHLDAHPEAGIACSRLHGPAGDHHDTAFRFPSVAGEFEATARTGPVTRWLARHVVALPRPQVSGRVDWSAGASMMIRQTVIDEIGDFDEGFFLYFEETDLCRRAAARGWQTHYVVESEVVHVGSASTGMKTWARVPDYWYASHDRYFRKHHGRRGALAAAMAHVAGGGLWRLRCLIERRAPGVPPGHLTRMARGAVARAVRPERNTP</sequence>
<dbReference type="RefSeq" id="WP_036733956.1">
    <property type="nucleotide sequence ID" value="NZ_FNNA01000003.1"/>
</dbReference>
<dbReference type="PANTHER" id="PTHR43179:SF7">
    <property type="entry name" value="RHAMNOSYLTRANSFERASE WBBL"/>
    <property type="match status" value="1"/>
</dbReference>
<evidence type="ECO:0008006" key="3">
    <source>
        <dbReference type="Google" id="ProtNLM"/>
    </source>
</evidence>
<evidence type="ECO:0000313" key="2">
    <source>
        <dbReference type="Proteomes" id="UP000182944"/>
    </source>
</evidence>